<dbReference type="GO" id="GO:0005125">
    <property type="term" value="F:cytokine activity"/>
    <property type="evidence" value="ECO:0007669"/>
    <property type="project" value="InterPro"/>
</dbReference>
<evidence type="ECO:0000256" key="6">
    <source>
        <dbReference type="ARBA" id="ARBA00023157"/>
    </source>
</evidence>
<comment type="subcellular location">
    <subcellularLocation>
        <location evidence="1">Secreted</location>
    </subcellularLocation>
</comment>
<comment type="similarity">
    <text evidence="2">Belongs to the EPO/TPO family.</text>
</comment>
<feature type="signal peptide" evidence="7">
    <location>
        <begin position="1"/>
        <end position="39"/>
    </location>
</feature>
<protein>
    <submittedName>
        <fullName evidence="9">Uncharacterized protein LOC114868688 isoform X1</fullName>
    </submittedName>
</protein>
<dbReference type="PANTHER" id="PTHR10560:SF0">
    <property type="entry name" value="THROMBOPOIETIN"/>
    <property type="match status" value="1"/>
</dbReference>
<dbReference type="RefSeq" id="XP_029028325.1">
    <property type="nucleotide sequence ID" value="XM_029172492.3"/>
</dbReference>
<accession>A0A6P7PEF2</accession>
<dbReference type="KEGG" id="bspl:114868688"/>
<dbReference type="Gene3D" id="1.20.1250.10">
    <property type="match status" value="1"/>
</dbReference>
<evidence type="ECO:0000256" key="5">
    <source>
        <dbReference type="ARBA" id="ARBA00022729"/>
    </source>
</evidence>
<keyword evidence="4" id="KW-0372">Hormone</keyword>
<evidence type="ECO:0000313" key="9">
    <source>
        <dbReference type="RefSeq" id="XP_029028325.1"/>
    </source>
</evidence>
<evidence type="ECO:0000256" key="1">
    <source>
        <dbReference type="ARBA" id="ARBA00004613"/>
    </source>
</evidence>
<organism evidence="8 9">
    <name type="scientific">Betta splendens</name>
    <name type="common">Siamese fighting fish</name>
    <dbReference type="NCBI Taxonomy" id="158456"/>
    <lineage>
        <taxon>Eukaryota</taxon>
        <taxon>Metazoa</taxon>
        <taxon>Chordata</taxon>
        <taxon>Craniata</taxon>
        <taxon>Vertebrata</taxon>
        <taxon>Euteleostomi</taxon>
        <taxon>Actinopterygii</taxon>
        <taxon>Neopterygii</taxon>
        <taxon>Teleostei</taxon>
        <taxon>Neoteleostei</taxon>
        <taxon>Acanthomorphata</taxon>
        <taxon>Anabantaria</taxon>
        <taxon>Anabantiformes</taxon>
        <taxon>Anabantoidei</taxon>
        <taxon>Osphronemidae</taxon>
        <taxon>Betta</taxon>
    </lineage>
</organism>
<sequence length="210" mass="22806">MHAGAATHTSRMEARHSPPLCAHVGPLLLLLLLTGPGCSHLPGVQGKPSDFWCDHQHRTDMQNMTERLARRTAGCTDLDSLPAPIQLPCVSIQAAAWANKSVQQKSAEVMGALQVFHEGLQGPKNQTSSRACLSTLSKLETRISNYIAIVKLVYKQNGASQVSVDRCSSVNSLNQVLRHFGKLLKVKLEALAFALNDSMCNGDQRTLNGR</sequence>
<evidence type="ECO:0000313" key="8">
    <source>
        <dbReference type="Proteomes" id="UP000515150"/>
    </source>
</evidence>
<dbReference type="PANTHER" id="PTHR10560">
    <property type="entry name" value="THROMBOPOIETIN"/>
    <property type="match status" value="1"/>
</dbReference>
<dbReference type="OrthoDB" id="9892121at2759"/>
<keyword evidence="5 7" id="KW-0732">Signal</keyword>
<keyword evidence="8" id="KW-1185">Reference proteome</keyword>
<evidence type="ECO:0000256" key="3">
    <source>
        <dbReference type="ARBA" id="ARBA00022525"/>
    </source>
</evidence>
<evidence type="ECO:0000256" key="4">
    <source>
        <dbReference type="ARBA" id="ARBA00022702"/>
    </source>
</evidence>
<dbReference type="AlphaFoldDB" id="A0A6P7PEF2"/>
<dbReference type="InParanoid" id="A0A6P7PEF2"/>
<keyword evidence="6" id="KW-1015">Disulfide bond</keyword>
<keyword evidence="3" id="KW-0964">Secreted</keyword>
<dbReference type="InterPro" id="IPR003978">
    <property type="entry name" value="Thrombopoietin"/>
</dbReference>
<proteinExistence type="inferred from homology"/>
<evidence type="ECO:0000256" key="2">
    <source>
        <dbReference type="ARBA" id="ARBA00005782"/>
    </source>
</evidence>
<dbReference type="GO" id="GO:0005179">
    <property type="term" value="F:hormone activity"/>
    <property type="evidence" value="ECO:0007669"/>
    <property type="project" value="UniProtKB-KW"/>
</dbReference>
<dbReference type="GO" id="GO:0005576">
    <property type="term" value="C:extracellular region"/>
    <property type="evidence" value="ECO:0007669"/>
    <property type="project" value="UniProtKB-SubCell"/>
</dbReference>
<dbReference type="GO" id="GO:0008283">
    <property type="term" value="P:cell population proliferation"/>
    <property type="evidence" value="ECO:0007669"/>
    <property type="project" value="InterPro"/>
</dbReference>
<dbReference type="Proteomes" id="UP000515150">
    <property type="component" value="Chromosome 13"/>
</dbReference>
<name>A0A6P7PEF2_BETSP</name>
<reference evidence="9" key="1">
    <citation type="submission" date="2025-08" db="UniProtKB">
        <authorList>
            <consortium name="RefSeq"/>
        </authorList>
    </citation>
    <scope>IDENTIFICATION</scope>
</reference>
<evidence type="ECO:0000256" key="7">
    <source>
        <dbReference type="SAM" id="SignalP"/>
    </source>
</evidence>
<dbReference type="GeneID" id="114868688"/>
<dbReference type="Pfam" id="PF00758">
    <property type="entry name" value="EPO_TPO"/>
    <property type="match status" value="1"/>
</dbReference>
<gene>
    <name evidence="9" type="primary">LOC114868688</name>
</gene>
<dbReference type="InterPro" id="IPR009079">
    <property type="entry name" value="4_helix_cytokine-like_core"/>
</dbReference>
<feature type="chain" id="PRO_5028041100" evidence="7">
    <location>
        <begin position="40"/>
        <end position="210"/>
    </location>
</feature>
<dbReference type="SUPFAM" id="SSF47266">
    <property type="entry name" value="4-helical cytokines"/>
    <property type="match status" value="1"/>
</dbReference>
<dbReference type="InterPro" id="IPR001323">
    <property type="entry name" value="EPO_TPO"/>
</dbReference>